<name>M0IKT6_HALMT</name>
<reference evidence="2 3" key="1">
    <citation type="journal article" date="2014" name="PLoS Genet.">
        <title>Phylogenetically driven sequencing of extremely halophilic archaea reveals strategies for static and dynamic osmo-response.</title>
        <authorList>
            <person name="Becker E.A."/>
            <person name="Seitzer P.M."/>
            <person name="Tritt A."/>
            <person name="Larsen D."/>
            <person name="Krusor M."/>
            <person name="Yao A.I."/>
            <person name="Wu D."/>
            <person name="Madern D."/>
            <person name="Eisen J.A."/>
            <person name="Darling A.E."/>
            <person name="Facciotti M.T."/>
        </authorList>
    </citation>
    <scope>NUCLEOTIDE SEQUENCE [LARGE SCALE GENOMIC DNA]</scope>
    <source>
        <strain evidence="3">ATCC 33500 / DSM 1411 / JCM 8866 / NBRC 14739 / NCIMB 2177 / R-4</strain>
    </source>
</reference>
<comment type="caution">
    <text evidence="2">The sequence shown here is derived from an EMBL/GenBank/DDBJ whole genome shotgun (WGS) entry which is preliminary data.</text>
</comment>
<dbReference type="PATRIC" id="fig|523841.21.peg.3789"/>
<protein>
    <submittedName>
        <fullName evidence="2">Uncharacterized protein</fullName>
    </submittedName>
</protein>
<evidence type="ECO:0000256" key="1">
    <source>
        <dbReference type="SAM" id="MobiDB-lite"/>
    </source>
</evidence>
<evidence type="ECO:0000313" key="2">
    <source>
        <dbReference type="EMBL" id="ELZ97416.1"/>
    </source>
</evidence>
<evidence type="ECO:0000313" key="3">
    <source>
        <dbReference type="Proteomes" id="UP000011603"/>
    </source>
</evidence>
<accession>M0IKT6</accession>
<dbReference type="AlphaFoldDB" id="M0IKT6"/>
<gene>
    <name evidence="2" type="ORF">C439_18878</name>
</gene>
<feature type="region of interest" description="Disordered" evidence="1">
    <location>
        <begin position="1"/>
        <end position="24"/>
    </location>
</feature>
<sequence length="91" mass="10352">MYSANGVETPSGGRISPPEDTAASFVTVRRRPTREPERRVTNRDGGALAVYNPVETRPGHETVEHAVIIKDAKQFFVHRQEMRFDRGFIRQ</sequence>
<dbReference type="Proteomes" id="UP000011603">
    <property type="component" value="Unassembled WGS sequence"/>
</dbReference>
<keyword evidence="3" id="KW-1185">Reference proteome</keyword>
<proteinExistence type="predicted"/>
<organism evidence="2 3">
    <name type="scientific">Haloferax mediterranei (strain ATCC 33500 / DSM 1411 / JCM 8866 / NBRC 14739 / NCIMB 2177 / R-4)</name>
    <name type="common">Halobacterium mediterranei</name>
    <dbReference type="NCBI Taxonomy" id="523841"/>
    <lineage>
        <taxon>Archaea</taxon>
        <taxon>Methanobacteriati</taxon>
        <taxon>Methanobacteriota</taxon>
        <taxon>Stenosarchaea group</taxon>
        <taxon>Halobacteria</taxon>
        <taxon>Halobacteriales</taxon>
        <taxon>Haloferacaceae</taxon>
        <taxon>Haloferax</taxon>
    </lineage>
</organism>
<dbReference type="EMBL" id="AOLO01000015">
    <property type="protein sequence ID" value="ELZ97416.1"/>
    <property type="molecule type" value="Genomic_DNA"/>
</dbReference>